<gene>
    <name evidence="3" type="ORF">SCHCODRAFT_255734</name>
</gene>
<proteinExistence type="predicted"/>
<dbReference type="eggNOG" id="ENOG502SMEF">
    <property type="taxonomic scope" value="Eukaryota"/>
</dbReference>
<dbReference type="KEGG" id="scm:SCHCO_02564422"/>
<feature type="region of interest" description="Disordered" evidence="2">
    <location>
        <begin position="1225"/>
        <end position="1244"/>
    </location>
</feature>
<feature type="compositionally biased region" description="Low complexity" evidence="2">
    <location>
        <begin position="535"/>
        <end position="562"/>
    </location>
</feature>
<feature type="compositionally biased region" description="Low complexity" evidence="2">
    <location>
        <begin position="753"/>
        <end position="764"/>
    </location>
</feature>
<reference evidence="3 4" key="1">
    <citation type="journal article" date="2010" name="Nat. Biotechnol.">
        <title>Genome sequence of the model mushroom Schizophyllum commune.</title>
        <authorList>
            <person name="Ohm R.A."/>
            <person name="de Jong J.F."/>
            <person name="Lugones L.G."/>
            <person name="Aerts A."/>
            <person name="Kothe E."/>
            <person name="Stajich J.E."/>
            <person name="de Vries R.P."/>
            <person name="Record E."/>
            <person name="Levasseur A."/>
            <person name="Baker S.E."/>
            <person name="Bartholomew K.A."/>
            <person name="Coutinho P.M."/>
            <person name="Erdmann S."/>
            <person name="Fowler T.J."/>
            <person name="Gathman A.C."/>
            <person name="Lombard V."/>
            <person name="Henrissat B."/>
            <person name="Knabe N."/>
            <person name="Kuees U."/>
            <person name="Lilly W.W."/>
            <person name="Lindquist E."/>
            <person name="Lucas S."/>
            <person name="Magnuson J.K."/>
            <person name="Piumi F."/>
            <person name="Raudaskoski M."/>
            <person name="Salamov A."/>
            <person name="Schmutz J."/>
            <person name="Schwarze F.W.M.R."/>
            <person name="vanKuyk P.A."/>
            <person name="Horton J.S."/>
            <person name="Grigoriev I.V."/>
            <person name="Woesten H.A.B."/>
        </authorList>
    </citation>
    <scope>NUCLEOTIDE SEQUENCE [LARGE SCALE GENOMIC DNA]</scope>
    <source>
        <strain evidence="4">H4-8 / FGSC 9210</strain>
    </source>
</reference>
<accession>D8PL38</accession>
<feature type="compositionally biased region" description="Low complexity" evidence="2">
    <location>
        <begin position="1145"/>
        <end position="1203"/>
    </location>
</feature>
<feature type="region of interest" description="Disordered" evidence="2">
    <location>
        <begin position="1024"/>
        <end position="1217"/>
    </location>
</feature>
<dbReference type="InParanoid" id="D8PL38"/>
<sequence length="1487" mass="158773">MARATRSAVDPEKVEDDGAALPPQKSTKSAGKKRKRVAGEDEAPAAKQQRSESADVDAAKAPTPVALPYAGDAHMPQEDAQKMLDVLEAIDDQCLLDRVFPLPIEPTSSEPASHSLRNLLQNPSQYPLSAFRHAIRSLRPISAHFSSRTESPAARQEYFCDRASALLEDISRHVVPLPLDQDIAGLLPDESGPSEEPSFDFPRPPTRFALVQHLPTGDLWTSLNSDLVDEKDIKDLSTGYAELVAVIPEAAPEPASPKNVPTLGSYCTRTYPKTRVPMEPRVWTCGSFIDYGPYTSFAPEFEQDAMEIGREQLGEVIWYEEERRRIRKLQNAQRKARALRAKMQADASASNGEGSSTDVVMGETAEAEPVDWRKQLEGLLPEDAIEGVMEALQTAELEATVQELLERNLRAIERLEDLQRARLTARGGDKSTVEEGSEEWELAQNITNSLTLLMSLRPRKSGSSTDEAPLIPPDHVLHKLTATLPTNATPGWRGTLPAGKSAARDNSTLKVRPVVVPVANGASATPSTPQAPNQYYSSSYGGYQPKQPAYQPQQPAYAATQPAYHQQPASAYTYTPLQAGQSYATSYGQPAAQQQQTQQQPTPYYGGQYAYAGQQPAYQAQPQQPAYAQPQQQYAQPQQGYWQQPAYGQQQQQSQAAYGQQPAAYGQQPAYGQQYGQPGYYANGASWYNATQAQAAQPGSGRGTPVAGATAYGAAAYSPVAVANTVTGGGYQGQQQVCEMPELNYEEHGYLRSPPASATPGASSSRHDTSSAPTHTPHGTASRRTLAHYQSAIRLKANVEKSLKEARATMNFWRKKAREDMEYVMTPSTSKASSVGSDGGAQDHLTPARRAAVEALLERYRAHAAGGSAHSSTDDDSESFSDGLTLDSIRFVAGATPDELASIFTSETAVSGALSAICDILSSDGVIPSVEGENGSRTPSPTLSSSSSTPTVPAAEPVSRIPQLARPRGLSLSSTATSTPTKQVPASTVKLVQARSRTQGDQSIDSAISSPSRFRSLAALRSARSSISSSPRTSIGHRAMTPPPAPALHSTPPKPLSSRLRRPTVSSALKAVDSPTSTSMTHQIDSPLQPRKSSISASQDEHHTPYKSPYASTSLPARSRIKIGPTPLSPIRFADAPSPPRAVTSLGKPSSLLKKPDSLLNKPAPSPARSAAAPVRPTSLARPSPVRPARPASSLNSRARALSFTSTPPPARPHTSLASHATTLPASHATTSPTSHATTSPASHAINSRVQTSLATHAHASLASHTRWPIRETPPLVIKKKKSAGAVGGGADALSLPMASVAPRPAISSASRTTVGSAPRTTNGSALRPAIDVAPRTTTYVAPRQTSRSTVLRNTTGTEKTTSSGGTSQSAPTTLTRTPAISRAGMKASYAEKESGRGVRGEEIGRKEGLRTLDQDALVVMSPEREHGSVQRMDAELAVNRARDGGQCCSWQTTDLADVGKSTMVVEGTRRNLANVFHGIFRCEIEN</sequence>
<evidence type="ECO:0000313" key="4">
    <source>
        <dbReference type="Proteomes" id="UP000007431"/>
    </source>
</evidence>
<feature type="region of interest" description="Disordered" evidence="2">
    <location>
        <begin position="520"/>
        <end position="562"/>
    </location>
</feature>
<evidence type="ECO:0000256" key="1">
    <source>
        <dbReference type="SAM" id="Coils"/>
    </source>
</evidence>
<feature type="region of interest" description="Disordered" evidence="2">
    <location>
        <begin position="488"/>
        <end position="508"/>
    </location>
</feature>
<feature type="compositionally biased region" description="Low complexity" evidence="2">
    <location>
        <begin position="970"/>
        <end position="981"/>
    </location>
</feature>
<feature type="compositionally biased region" description="Low complexity" evidence="2">
    <location>
        <begin position="1355"/>
        <end position="1374"/>
    </location>
</feature>
<feature type="coiled-coil region" evidence="1">
    <location>
        <begin position="789"/>
        <end position="816"/>
    </location>
</feature>
<feature type="coiled-coil region" evidence="1">
    <location>
        <begin position="394"/>
        <end position="421"/>
    </location>
</feature>
<feature type="compositionally biased region" description="Low complexity" evidence="2">
    <location>
        <begin position="936"/>
        <end position="953"/>
    </location>
</feature>
<evidence type="ECO:0000256" key="2">
    <source>
        <dbReference type="SAM" id="MobiDB-lite"/>
    </source>
</evidence>
<dbReference type="OrthoDB" id="21648at2759"/>
<dbReference type="STRING" id="578458.D8PL38"/>
<protein>
    <submittedName>
        <fullName evidence="3">Uncharacterized protein</fullName>
    </submittedName>
</protein>
<feature type="region of interest" description="Disordered" evidence="2">
    <location>
        <begin position="1305"/>
        <end position="1380"/>
    </location>
</feature>
<keyword evidence="1" id="KW-0175">Coiled coil</keyword>
<dbReference type="VEuPathDB" id="FungiDB:SCHCODRAFT_02564422"/>
<feature type="compositionally biased region" description="Polar residues" evidence="2">
    <location>
        <begin position="1074"/>
        <end position="1098"/>
    </location>
</feature>
<feature type="coiled-coil region" evidence="1">
    <location>
        <begin position="319"/>
        <end position="349"/>
    </location>
</feature>
<feature type="region of interest" description="Disordered" evidence="2">
    <location>
        <begin position="1"/>
        <end position="71"/>
    </location>
</feature>
<feature type="compositionally biased region" description="Polar residues" evidence="2">
    <location>
        <begin position="522"/>
        <end position="534"/>
    </location>
</feature>
<feature type="compositionally biased region" description="Polar residues" evidence="2">
    <location>
        <begin position="1336"/>
        <end position="1354"/>
    </location>
</feature>
<feature type="compositionally biased region" description="Low complexity" evidence="2">
    <location>
        <begin position="1024"/>
        <end position="1034"/>
    </location>
</feature>
<organism evidence="4">
    <name type="scientific">Schizophyllum commune (strain H4-8 / FGSC 9210)</name>
    <name type="common">Split gill fungus</name>
    <dbReference type="NCBI Taxonomy" id="578458"/>
    <lineage>
        <taxon>Eukaryota</taxon>
        <taxon>Fungi</taxon>
        <taxon>Dikarya</taxon>
        <taxon>Basidiomycota</taxon>
        <taxon>Agaricomycotina</taxon>
        <taxon>Agaricomycetes</taxon>
        <taxon>Agaricomycetidae</taxon>
        <taxon>Agaricales</taxon>
        <taxon>Schizophyllaceae</taxon>
        <taxon>Schizophyllum</taxon>
    </lineage>
</organism>
<dbReference type="EMBL" id="GL377302">
    <property type="protein sequence ID" value="EFJ02698.1"/>
    <property type="molecule type" value="Genomic_DNA"/>
</dbReference>
<evidence type="ECO:0000313" key="3">
    <source>
        <dbReference type="EMBL" id="EFJ02698.1"/>
    </source>
</evidence>
<keyword evidence="4" id="KW-1185">Reference proteome</keyword>
<feature type="region of interest" description="Disordered" evidence="2">
    <location>
        <begin position="929"/>
        <end position="988"/>
    </location>
</feature>
<feature type="compositionally biased region" description="Low complexity" evidence="2">
    <location>
        <begin position="587"/>
        <end position="608"/>
    </location>
</feature>
<feature type="compositionally biased region" description="Polar residues" evidence="2">
    <location>
        <begin position="770"/>
        <end position="783"/>
    </location>
</feature>
<dbReference type="Proteomes" id="UP000007431">
    <property type="component" value="Unassembled WGS sequence"/>
</dbReference>
<feature type="region of interest" description="Disordered" evidence="2">
    <location>
        <begin position="586"/>
        <end position="608"/>
    </location>
</feature>
<feature type="compositionally biased region" description="Polar residues" evidence="2">
    <location>
        <begin position="1308"/>
        <end position="1325"/>
    </location>
</feature>
<feature type="region of interest" description="Disordered" evidence="2">
    <location>
        <begin position="750"/>
        <end position="784"/>
    </location>
</feature>
<dbReference type="GeneID" id="9594889"/>
<dbReference type="HOGENOM" id="CLU_249347_0_0_1"/>
<name>D8PL38_SCHCM</name>
<dbReference type="OMA" id="VNFDDFH"/>